<feature type="region of interest" description="Disordered" evidence="5">
    <location>
        <begin position="178"/>
        <end position="197"/>
    </location>
</feature>
<accession>M0NQF2</accession>
<keyword evidence="3" id="KW-0547">Nucleotide-binding</keyword>
<dbReference type="GO" id="GO:0005737">
    <property type="term" value="C:cytoplasm"/>
    <property type="evidence" value="ECO:0007669"/>
    <property type="project" value="UniProtKB-ARBA"/>
</dbReference>
<dbReference type="Pfam" id="PF02359">
    <property type="entry name" value="CDC48_N"/>
    <property type="match status" value="1"/>
</dbReference>
<gene>
    <name evidence="9" type="ORF">C469_09506</name>
</gene>
<keyword evidence="4" id="KW-0067">ATP-binding</keyword>
<keyword evidence="10" id="KW-1185">Reference proteome</keyword>
<name>M0NQF2_9EURY</name>
<feature type="compositionally biased region" description="Basic and acidic residues" evidence="5">
    <location>
        <begin position="761"/>
        <end position="774"/>
    </location>
</feature>
<dbReference type="InterPro" id="IPR004201">
    <property type="entry name" value="Cdc48_dom2"/>
</dbReference>
<dbReference type="InterPro" id="IPR003338">
    <property type="entry name" value="CDC4_N-term_subdom"/>
</dbReference>
<evidence type="ECO:0000259" key="7">
    <source>
        <dbReference type="SMART" id="SM01072"/>
    </source>
</evidence>
<dbReference type="EMBL" id="AOJG01000027">
    <property type="protein sequence ID" value="EMA59848.1"/>
    <property type="molecule type" value="Genomic_DNA"/>
</dbReference>
<evidence type="ECO:0000256" key="3">
    <source>
        <dbReference type="ARBA" id="ARBA00022741"/>
    </source>
</evidence>
<protein>
    <recommendedName>
        <fullName evidence="11">ATPase AAA</fullName>
    </recommendedName>
</protein>
<dbReference type="InterPro" id="IPR029067">
    <property type="entry name" value="CDC48_domain_2-like_sf"/>
</dbReference>
<dbReference type="SMART" id="SM00382">
    <property type="entry name" value="AAA"/>
    <property type="match status" value="2"/>
</dbReference>
<dbReference type="PANTHER" id="PTHR23077:SF171">
    <property type="entry name" value="NUCLEAR VALOSIN-CONTAINING PROTEIN-LIKE"/>
    <property type="match status" value="1"/>
</dbReference>
<dbReference type="SUPFAM" id="SSF52540">
    <property type="entry name" value="P-loop containing nucleoside triphosphate hydrolases"/>
    <property type="match status" value="2"/>
</dbReference>
<dbReference type="InterPro" id="IPR050168">
    <property type="entry name" value="AAA_ATPase_domain"/>
</dbReference>
<evidence type="ECO:0000256" key="5">
    <source>
        <dbReference type="SAM" id="MobiDB-lite"/>
    </source>
</evidence>
<organism evidence="9 10">
    <name type="scientific">Halorubrum lipolyticum DSM 21995</name>
    <dbReference type="NCBI Taxonomy" id="1227482"/>
    <lineage>
        <taxon>Archaea</taxon>
        <taxon>Methanobacteriati</taxon>
        <taxon>Methanobacteriota</taxon>
        <taxon>Stenosarchaea group</taxon>
        <taxon>Halobacteria</taxon>
        <taxon>Halobacteriales</taxon>
        <taxon>Haloferacaceae</taxon>
        <taxon>Halorubrum</taxon>
    </lineage>
</organism>
<dbReference type="InterPro" id="IPR003593">
    <property type="entry name" value="AAA+_ATPase"/>
</dbReference>
<dbReference type="RefSeq" id="WP_008005997.1">
    <property type="nucleotide sequence ID" value="NZ_AOJG01000027.1"/>
</dbReference>
<evidence type="ECO:0000313" key="10">
    <source>
        <dbReference type="Proteomes" id="UP000011650"/>
    </source>
</evidence>
<sequence length="774" mass="82513">MSTDHDRISEATLRVASLRADATDGDSVVRIVPDAMGSLGLNRGDVVVLEGPRGAVAARAWPADPDDDGTVRVTHWMRRSLGAGVDDTVAVRSGAARDADEAVVALPDSVDVDGALGLSFRDALVERVLTAGQIVPIALGLGSVPDAPERTVPVKVVETSPSDPVVVREGTRLTVSEEPAPDVELPSSPEGHATYDDVGGLDAAVRRLRETVELPMRNPSLFRRLGANPPTGVLLHGPSGAGKTLLSNAVANELDVNVVRIRAPELTSKRRGESEERLRDAFAEATTEAPSLLILDELDAVAGDRARGGEGEGRLVGQLLSLLDDLDDGAPVMAVGTTNDVDAIDPALRRPGRFDREIEIGVPDRDGRKEILEVHTRGLRVSDGVDLDAYAENTHGFVGADLESLVTEASMNAIRRVWPDLADDPETAPPEATASVAVTDDDFRAALREVEPSALRAISVEVPDVTWDDVGGLSTTKERLRETVQWPLEHPEAFERVALAPDRGILLHGPPGTGKTLLAKAVANESRSNFLSVKGPELLDKYVGESEKGVREVFSKARQNAPTVVFFDEIDAIAAERGGSTDANVGERVVSQLLTELDGLEEMEDVVVVATTNRKDLIDDALLRAGRIERHLRVPRPDAAARREIFSVHCRDRPLDDDVDVDALVDRTDGYVGADIEAVCREAAAAAVREYVRGDERDVSGIRITGDHFDRALDAIAPNESEAETAADGETDALADLLDVVDRDADTAGGSAVSSDGEPESADRSAGDRTDEGR</sequence>
<dbReference type="GO" id="GO:0005524">
    <property type="term" value="F:ATP binding"/>
    <property type="evidence" value="ECO:0007669"/>
    <property type="project" value="UniProtKB-KW"/>
</dbReference>
<dbReference type="InterPro" id="IPR041569">
    <property type="entry name" value="AAA_lid_3"/>
</dbReference>
<dbReference type="SUPFAM" id="SSF50692">
    <property type="entry name" value="ADC-like"/>
    <property type="match status" value="1"/>
</dbReference>
<dbReference type="Pfam" id="PF17862">
    <property type="entry name" value="AAA_lid_3"/>
    <property type="match status" value="2"/>
</dbReference>
<dbReference type="InterPro" id="IPR027417">
    <property type="entry name" value="P-loop_NTPase"/>
</dbReference>
<dbReference type="PANTHER" id="PTHR23077">
    <property type="entry name" value="AAA-FAMILY ATPASE"/>
    <property type="match status" value="1"/>
</dbReference>
<dbReference type="PATRIC" id="fig|1227482.3.peg.1911"/>
<dbReference type="Proteomes" id="UP000011650">
    <property type="component" value="Unassembled WGS sequence"/>
</dbReference>
<feature type="domain" description="CDC48" evidence="7">
    <location>
        <begin position="111"/>
        <end position="182"/>
    </location>
</feature>
<proteinExistence type="inferred from homology"/>
<evidence type="ECO:0008006" key="11">
    <source>
        <dbReference type="Google" id="ProtNLM"/>
    </source>
</evidence>
<dbReference type="InterPro" id="IPR003960">
    <property type="entry name" value="ATPase_AAA_CS"/>
</dbReference>
<dbReference type="OrthoDB" id="328584at2157"/>
<dbReference type="Pfam" id="PF00004">
    <property type="entry name" value="AAA"/>
    <property type="match status" value="2"/>
</dbReference>
<feature type="region of interest" description="Disordered" evidence="5">
    <location>
        <begin position="745"/>
        <end position="774"/>
    </location>
</feature>
<dbReference type="SMART" id="SM01072">
    <property type="entry name" value="CDC48_2"/>
    <property type="match status" value="1"/>
</dbReference>
<dbReference type="AlphaFoldDB" id="M0NQF2"/>
<dbReference type="FunFam" id="3.40.50.300:FF:000018">
    <property type="entry name" value="Cell division control 48"/>
    <property type="match status" value="1"/>
</dbReference>
<dbReference type="FunFam" id="3.40.50.300:FF:000012">
    <property type="entry name" value="Transitional endoplasmic reticulum ATPase"/>
    <property type="match status" value="1"/>
</dbReference>
<dbReference type="FunFam" id="1.10.8.60:FF:000057">
    <property type="entry name" value="AAA family ATPase, CDC48 subfamily"/>
    <property type="match status" value="1"/>
</dbReference>
<evidence type="ECO:0000259" key="6">
    <source>
        <dbReference type="SMART" id="SM00382"/>
    </source>
</evidence>
<dbReference type="Pfam" id="PF02933">
    <property type="entry name" value="CDC48_2"/>
    <property type="match status" value="1"/>
</dbReference>
<keyword evidence="2" id="KW-0677">Repeat</keyword>
<dbReference type="SMART" id="SM01073">
    <property type="entry name" value="CDC48_N"/>
    <property type="match status" value="1"/>
</dbReference>
<feature type="domain" description="AAA+ ATPase" evidence="6">
    <location>
        <begin position="229"/>
        <end position="364"/>
    </location>
</feature>
<dbReference type="SUPFAM" id="SSF54585">
    <property type="entry name" value="Cdc48 domain 2-like"/>
    <property type="match status" value="1"/>
</dbReference>
<dbReference type="Gene3D" id="3.40.50.300">
    <property type="entry name" value="P-loop containing nucleotide triphosphate hydrolases"/>
    <property type="match status" value="2"/>
</dbReference>
<dbReference type="FunFam" id="1.10.8.60:FF:000178">
    <property type="entry name" value="CDC48/VCP homolog, AAA superfamily"/>
    <property type="match status" value="1"/>
</dbReference>
<dbReference type="Gene3D" id="2.40.40.20">
    <property type="match status" value="1"/>
</dbReference>
<dbReference type="STRING" id="1227482.C469_09506"/>
<evidence type="ECO:0000256" key="4">
    <source>
        <dbReference type="ARBA" id="ARBA00022840"/>
    </source>
</evidence>
<dbReference type="PROSITE" id="PS00674">
    <property type="entry name" value="AAA"/>
    <property type="match status" value="1"/>
</dbReference>
<dbReference type="Gene3D" id="1.10.8.60">
    <property type="match status" value="2"/>
</dbReference>
<evidence type="ECO:0000313" key="9">
    <source>
        <dbReference type="EMBL" id="EMA59848.1"/>
    </source>
</evidence>
<feature type="domain" description="CDC48 N-terminal subdomain" evidence="8">
    <location>
        <begin position="17"/>
        <end position="96"/>
    </location>
</feature>
<comment type="similarity">
    <text evidence="1">Belongs to the AAA ATPase family. CDC48 subfamily.</text>
</comment>
<evidence type="ECO:0000256" key="1">
    <source>
        <dbReference type="ARBA" id="ARBA00009833"/>
    </source>
</evidence>
<dbReference type="InterPro" id="IPR009010">
    <property type="entry name" value="Asp_de-COase-like_dom_sf"/>
</dbReference>
<dbReference type="GO" id="GO:0016887">
    <property type="term" value="F:ATP hydrolysis activity"/>
    <property type="evidence" value="ECO:0007669"/>
    <property type="project" value="InterPro"/>
</dbReference>
<dbReference type="CDD" id="cd19511">
    <property type="entry name" value="RecA-like_CDC48_r2-like"/>
    <property type="match status" value="1"/>
</dbReference>
<comment type="caution">
    <text evidence="9">The sequence shown here is derived from an EMBL/GenBank/DDBJ whole genome shotgun (WGS) entry which is preliminary data.</text>
</comment>
<evidence type="ECO:0000256" key="2">
    <source>
        <dbReference type="ARBA" id="ARBA00022737"/>
    </source>
</evidence>
<reference evidence="9 10" key="1">
    <citation type="journal article" date="2014" name="PLoS Genet.">
        <title>Phylogenetically driven sequencing of extremely halophilic archaea reveals strategies for static and dynamic osmo-response.</title>
        <authorList>
            <person name="Becker E.A."/>
            <person name="Seitzer P.M."/>
            <person name="Tritt A."/>
            <person name="Larsen D."/>
            <person name="Krusor M."/>
            <person name="Yao A.I."/>
            <person name="Wu D."/>
            <person name="Madern D."/>
            <person name="Eisen J.A."/>
            <person name="Darling A.E."/>
            <person name="Facciotti M.T."/>
        </authorList>
    </citation>
    <scope>NUCLEOTIDE SEQUENCE [LARGE SCALE GENOMIC DNA]</scope>
    <source>
        <strain evidence="9 10">DSM 21995</strain>
    </source>
</reference>
<dbReference type="InterPro" id="IPR003959">
    <property type="entry name" value="ATPase_AAA_core"/>
</dbReference>
<feature type="domain" description="AAA+ ATPase" evidence="6">
    <location>
        <begin position="501"/>
        <end position="638"/>
    </location>
</feature>
<evidence type="ECO:0000259" key="8">
    <source>
        <dbReference type="SMART" id="SM01073"/>
    </source>
</evidence>